<name>A0A2W2AY71_9BACT</name>
<gene>
    <name evidence="1" type="ORF">DN068_12290</name>
</gene>
<keyword evidence="2" id="KW-1185">Reference proteome</keyword>
<dbReference type="OrthoDB" id="9951230at2"/>
<evidence type="ECO:0000313" key="2">
    <source>
        <dbReference type="Proteomes" id="UP000248745"/>
    </source>
</evidence>
<evidence type="ECO:0000313" key="1">
    <source>
        <dbReference type="EMBL" id="PZF72638.1"/>
    </source>
</evidence>
<dbReference type="AlphaFoldDB" id="A0A2W2AY71"/>
<comment type="caution">
    <text evidence="1">The sequence shown here is derived from an EMBL/GenBank/DDBJ whole genome shotgun (WGS) entry which is preliminary data.</text>
</comment>
<proteinExistence type="predicted"/>
<accession>A0A2W2AY71</accession>
<dbReference type="EMBL" id="QKTW01000017">
    <property type="protein sequence ID" value="PZF72638.1"/>
    <property type="molecule type" value="Genomic_DNA"/>
</dbReference>
<protein>
    <submittedName>
        <fullName evidence="1">Uncharacterized protein</fullName>
    </submittedName>
</protein>
<sequence length="94" mass="10408">MKEKKEVGMPAFTVSVLQNLKAKGYQFIQVEGITSTGYVDHIIGNYIVLTPFYQLPEGPGLIEVYESIESPIIQSWAESGDETIVVKRKFAGAI</sequence>
<reference evidence="1 2" key="1">
    <citation type="submission" date="2018-06" db="EMBL/GenBank/DDBJ databases">
        <title>Mucibacter soli gen. nov., sp. nov., a new member of the family Chitinophagaceae producing mucin.</title>
        <authorList>
            <person name="Kim M.-K."/>
            <person name="Park S."/>
            <person name="Kim T.-S."/>
            <person name="Joung Y."/>
            <person name="Han J.-H."/>
            <person name="Kim S.B."/>
        </authorList>
    </citation>
    <scope>NUCLEOTIDE SEQUENCE [LARGE SCALE GENOMIC DNA]</scope>
    <source>
        <strain evidence="1 2">R1-15</strain>
    </source>
</reference>
<dbReference type="Proteomes" id="UP000248745">
    <property type="component" value="Unassembled WGS sequence"/>
</dbReference>
<dbReference type="RefSeq" id="WP_110999229.1">
    <property type="nucleotide sequence ID" value="NZ_QKTW01000017.1"/>
</dbReference>
<organism evidence="1 2">
    <name type="scientific">Taibaiella soli</name>
    <dbReference type="NCBI Taxonomy" id="1649169"/>
    <lineage>
        <taxon>Bacteria</taxon>
        <taxon>Pseudomonadati</taxon>
        <taxon>Bacteroidota</taxon>
        <taxon>Chitinophagia</taxon>
        <taxon>Chitinophagales</taxon>
        <taxon>Chitinophagaceae</taxon>
        <taxon>Taibaiella</taxon>
    </lineage>
</organism>